<feature type="region of interest" description="Disordered" evidence="1">
    <location>
        <begin position="19"/>
        <end position="102"/>
    </location>
</feature>
<comment type="caution">
    <text evidence="2">The sequence shown here is derived from an EMBL/GenBank/DDBJ whole genome shotgun (WGS) entry which is preliminary data.</text>
</comment>
<feature type="compositionally biased region" description="Basic residues" evidence="1">
    <location>
        <begin position="251"/>
        <end position="264"/>
    </location>
</feature>
<dbReference type="Pfam" id="PF09428">
    <property type="entry name" value="DUF2011"/>
    <property type="match status" value="1"/>
</dbReference>
<dbReference type="InterPro" id="IPR018555">
    <property type="entry name" value="C630.06c-like"/>
</dbReference>
<feature type="compositionally biased region" description="Basic and acidic residues" evidence="1">
    <location>
        <begin position="275"/>
        <end position="284"/>
    </location>
</feature>
<keyword evidence="3" id="KW-1185">Reference proteome</keyword>
<dbReference type="STRING" id="1182545.A0A072P9G8"/>
<sequence>MSMYMFEVPEAKRIKRLEILATDDGDNGSQRSRHSSSRQVSPSRSQPEDQDRQADVKVDYGFEYEFISLSQAQSQTQVTQEKPGPGHKKGEEEDRESSEEPSYQFRLFTKPTTTSISDPVVDRKPSLTTIRLSTTPEPNSALLTSASDVPLSSVHFVRPQRPESQYYYFTSALPPAKQALLKSQYAEVALSTRDVLSNASMTKWPGAAVPWRVIKTKVSNMTSATTKDPSNARKGALLASRPRPGSGPRLRPSKKRRIHLRRQLTAKSAATEQQKLSDEAEREKRTRRNREKKVKRKEREKRKKQEAEQAESKQE</sequence>
<evidence type="ECO:0000313" key="3">
    <source>
        <dbReference type="Proteomes" id="UP000027920"/>
    </source>
</evidence>
<name>A0A072P9G8_9EURO</name>
<feature type="compositionally biased region" description="Basic and acidic residues" evidence="1">
    <location>
        <begin position="303"/>
        <end position="315"/>
    </location>
</feature>
<feature type="compositionally biased region" description="Basic residues" evidence="1">
    <location>
        <begin position="285"/>
        <end position="302"/>
    </location>
</feature>
<dbReference type="GeneID" id="25286733"/>
<dbReference type="RefSeq" id="XP_013254800.1">
    <property type="nucleotide sequence ID" value="XM_013399346.1"/>
</dbReference>
<feature type="compositionally biased region" description="Low complexity" evidence="1">
    <location>
        <begin position="240"/>
        <end position="250"/>
    </location>
</feature>
<feature type="region of interest" description="Disordered" evidence="1">
    <location>
        <begin position="221"/>
        <end position="315"/>
    </location>
</feature>
<protein>
    <submittedName>
        <fullName evidence="2">Uncharacterized protein</fullName>
    </submittedName>
</protein>
<proteinExistence type="predicted"/>
<dbReference type="Proteomes" id="UP000027920">
    <property type="component" value="Unassembled WGS sequence"/>
</dbReference>
<evidence type="ECO:0000313" key="2">
    <source>
        <dbReference type="EMBL" id="KEF52210.1"/>
    </source>
</evidence>
<dbReference type="HOGENOM" id="CLU_051875_0_0_1"/>
<accession>A0A072P9G8</accession>
<dbReference type="OrthoDB" id="5425061at2759"/>
<dbReference type="AlphaFoldDB" id="A0A072P9G8"/>
<feature type="compositionally biased region" description="Basic and acidic residues" evidence="1">
    <location>
        <begin position="46"/>
        <end position="60"/>
    </location>
</feature>
<feature type="compositionally biased region" description="Polar residues" evidence="1">
    <location>
        <begin position="68"/>
        <end position="80"/>
    </location>
</feature>
<evidence type="ECO:0000256" key="1">
    <source>
        <dbReference type="SAM" id="MobiDB-lite"/>
    </source>
</evidence>
<gene>
    <name evidence="2" type="ORF">A1O9_11837</name>
</gene>
<organism evidence="2 3">
    <name type="scientific">Exophiala aquamarina CBS 119918</name>
    <dbReference type="NCBI Taxonomy" id="1182545"/>
    <lineage>
        <taxon>Eukaryota</taxon>
        <taxon>Fungi</taxon>
        <taxon>Dikarya</taxon>
        <taxon>Ascomycota</taxon>
        <taxon>Pezizomycotina</taxon>
        <taxon>Eurotiomycetes</taxon>
        <taxon>Chaetothyriomycetidae</taxon>
        <taxon>Chaetothyriales</taxon>
        <taxon>Herpotrichiellaceae</taxon>
        <taxon>Exophiala</taxon>
    </lineage>
</organism>
<reference evidence="2 3" key="1">
    <citation type="submission" date="2013-03" db="EMBL/GenBank/DDBJ databases">
        <title>The Genome Sequence of Exophiala aquamarina CBS 119918.</title>
        <authorList>
            <consortium name="The Broad Institute Genomics Platform"/>
            <person name="Cuomo C."/>
            <person name="de Hoog S."/>
            <person name="Gorbushina A."/>
            <person name="Walker B."/>
            <person name="Young S.K."/>
            <person name="Zeng Q."/>
            <person name="Gargeya S."/>
            <person name="Fitzgerald M."/>
            <person name="Haas B."/>
            <person name="Abouelleil A."/>
            <person name="Allen A.W."/>
            <person name="Alvarado L."/>
            <person name="Arachchi H.M."/>
            <person name="Berlin A.M."/>
            <person name="Chapman S.B."/>
            <person name="Gainer-Dewar J."/>
            <person name="Goldberg J."/>
            <person name="Griggs A."/>
            <person name="Gujja S."/>
            <person name="Hansen M."/>
            <person name="Howarth C."/>
            <person name="Imamovic A."/>
            <person name="Ireland A."/>
            <person name="Larimer J."/>
            <person name="McCowan C."/>
            <person name="Murphy C."/>
            <person name="Pearson M."/>
            <person name="Poon T.W."/>
            <person name="Priest M."/>
            <person name="Roberts A."/>
            <person name="Saif S."/>
            <person name="Shea T."/>
            <person name="Sisk P."/>
            <person name="Sykes S."/>
            <person name="Wortman J."/>
            <person name="Nusbaum C."/>
            <person name="Birren B."/>
        </authorList>
    </citation>
    <scope>NUCLEOTIDE SEQUENCE [LARGE SCALE GENOMIC DNA]</scope>
    <source>
        <strain evidence="2 3">CBS 119918</strain>
    </source>
</reference>
<feature type="compositionally biased region" description="Polar residues" evidence="1">
    <location>
        <begin position="265"/>
        <end position="274"/>
    </location>
</feature>
<dbReference type="VEuPathDB" id="FungiDB:A1O9_11837"/>
<dbReference type="EMBL" id="AMGV01000019">
    <property type="protein sequence ID" value="KEF52210.1"/>
    <property type="molecule type" value="Genomic_DNA"/>
</dbReference>